<reference evidence="2 3" key="1">
    <citation type="submission" date="2019-01" db="EMBL/GenBank/DDBJ databases">
        <authorList>
            <person name="Sayadi A."/>
        </authorList>
    </citation>
    <scope>NUCLEOTIDE SEQUENCE [LARGE SCALE GENOMIC DNA]</scope>
</reference>
<protein>
    <submittedName>
        <fullName evidence="2">Uncharacterized protein</fullName>
    </submittedName>
</protein>
<organism evidence="2 3">
    <name type="scientific">Callosobruchus maculatus</name>
    <name type="common">Southern cowpea weevil</name>
    <name type="synonym">Pulse bruchid</name>
    <dbReference type="NCBI Taxonomy" id="64391"/>
    <lineage>
        <taxon>Eukaryota</taxon>
        <taxon>Metazoa</taxon>
        <taxon>Ecdysozoa</taxon>
        <taxon>Arthropoda</taxon>
        <taxon>Hexapoda</taxon>
        <taxon>Insecta</taxon>
        <taxon>Pterygota</taxon>
        <taxon>Neoptera</taxon>
        <taxon>Endopterygota</taxon>
        <taxon>Coleoptera</taxon>
        <taxon>Polyphaga</taxon>
        <taxon>Cucujiformia</taxon>
        <taxon>Chrysomeloidea</taxon>
        <taxon>Chrysomelidae</taxon>
        <taxon>Bruchinae</taxon>
        <taxon>Bruchini</taxon>
        <taxon>Callosobruchus</taxon>
    </lineage>
</organism>
<feature type="compositionally biased region" description="Gly residues" evidence="1">
    <location>
        <begin position="115"/>
        <end position="128"/>
    </location>
</feature>
<dbReference type="Pfam" id="PF23278">
    <property type="entry name" value="Piwi_N"/>
    <property type="match status" value="1"/>
</dbReference>
<keyword evidence="3" id="KW-1185">Reference proteome</keyword>
<dbReference type="OrthoDB" id="7437217at2759"/>
<feature type="compositionally biased region" description="Basic residues" evidence="1">
    <location>
        <begin position="1"/>
        <end position="13"/>
    </location>
</feature>
<feature type="compositionally biased region" description="Low complexity" evidence="1">
    <location>
        <begin position="55"/>
        <end position="64"/>
    </location>
</feature>
<dbReference type="AlphaFoldDB" id="A0A653DF79"/>
<evidence type="ECO:0000313" key="3">
    <source>
        <dbReference type="Proteomes" id="UP000410492"/>
    </source>
</evidence>
<evidence type="ECO:0000313" key="2">
    <source>
        <dbReference type="EMBL" id="VEN58007.1"/>
    </source>
</evidence>
<sequence>MDARGRGRGRGRARGGQQGGPGAPQGPRPGPQQPQPPVQQAPGPQQPWSRPPMPQQGIPPQQAQWVRPQMQSAPPQSAGRGTRMGGGDATDVTPQRETAGAVGGQGEGADSQARGGRGGGNGVRGRGGAFRSEIIRTKPTNIEIKQGSSGSPIQLSANYFSLLQAGKWGLNQYQVDFNPAIDQTKDRKRLLREALQDVGIQGYLFDGTNMYTPQR</sequence>
<proteinExistence type="predicted"/>
<evidence type="ECO:0000256" key="1">
    <source>
        <dbReference type="SAM" id="MobiDB-lite"/>
    </source>
</evidence>
<feature type="compositionally biased region" description="Pro residues" evidence="1">
    <location>
        <begin position="24"/>
        <end position="39"/>
    </location>
</feature>
<name>A0A653DF79_CALMS</name>
<feature type="region of interest" description="Disordered" evidence="1">
    <location>
        <begin position="1"/>
        <end position="133"/>
    </location>
</feature>
<feature type="compositionally biased region" description="Gly residues" evidence="1">
    <location>
        <begin position="14"/>
        <end position="23"/>
    </location>
</feature>
<accession>A0A653DF79</accession>
<dbReference type="Proteomes" id="UP000410492">
    <property type="component" value="Unassembled WGS sequence"/>
</dbReference>
<gene>
    <name evidence="2" type="ORF">CALMAC_LOCUS16479</name>
</gene>
<dbReference type="EMBL" id="CAACVG010011401">
    <property type="protein sequence ID" value="VEN58007.1"/>
    <property type="molecule type" value="Genomic_DNA"/>
</dbReference>